<keyword evidence="1" id="KW-1133">Transmembrane helix</keyword>
<feature type="transmembrane region" description="Helical" evidence="1">
    <location>
        <begin position="7"/>
        <end position="30"/>
    </location>
</feature>
<reference evidence="2" key="2">
    <citation type="journal article" date="2015" name="Fish Shellfish Immunol.">
        <title>Early steps in the European eel (Anguilla anguilla)-Vibrio vulnificus interaction in the gills: Role of the RtxA13 toxin.</title>
        <authorList>
            <person name="Callol A."/>
            <person name="Pajuelo D."/>
            <person name="Ebbesson L."/>
            <person name="Teles M."/>
            <person name="MacKenzie S."/>
            <person name="Amaro C."/>
        </authorList>
    </citation>
    <scope>NUCLEOTIDE SEQUENCE</scope>
</reference>
<reference evidence="2" key="1">
    <citation type="submission" date="2014-11" db="EMBL/GenBank/DDBJ databases">
        <authorList>
            <person name="Amaro Gonzalez C."/>
        </authorList>
    </citation>
    <scope>NUCLEOTIDE SEQUENCE</scope>
</reference>
<proteinExistence type="predicted"/>
<name>A0A0E9WR52_ANGAN</name>
<evidence type="ECO:0000313" key="2">
    <source>
        <dbReference type="EMBL" id="JAH92746.1"/>
    </source>
</evidence>
<accession>A0A0E9WR52</accession>
<dbReference type="EMBL" id="GBXM01015831">
    <property type="protein sequence ID" value="JAH92746.1"/>
    <property type="molecule type" value="Transcribed_RNA"/>
</dbReference>
<dbReference type="AlphaFoldDB" id="A0A0E9WR52"/>
<keyword evidence="1" id="KW-0812">Transmembrane</keyword>
<feature type="transmembrane region" description="Helical" evidence="1">
    <location>
        <begin position="36"/>
        <end position="58"/>
    </location>
</feature>
<keyword evidence="1" id="KW-0472">Membrane</keyword>
<protein>
    <submittedName>
        <fullName evidence="2">Uncharacterized protein</fullName>
    </submittedName>
</protein>
<evidence type="ECO:0000256" key="1">
    <source>
        <dbReference type="SAM" id="Phobius"/>
    </source>
</evidence>
<sequence length="78" mass="9018">MDRRSFCGGGVFFSVGIHNLFELISTLFAFGQLSRFFKRVAFILFFWLTFSFLPLGCLCTTQSCSRTGNDFSFFSFFF</sequence>
<organism evidence="2">
    <name type="scientific">Anguilla anguilla</name>
    <name type="common">European freshwater eel</name>
    <name type="synonym">Muraena anguilla</name>
    <dbReference type="NCBI Taxonomy" id="7936"/>
    <lineage>
        <taxon>Eukaryota</taxon>
        <taxon>Metazoa</taxon>
        <taxon>Chordata</taxon>
        <taxon>Craniata</taxon>
        <taxon>Vertebrata</taxon>
        <taxon>Euteleostomi</taxon>
        <taxon>Actinopterygii</taxon>
        <taxon>Neopterygii</taxon>
        <taxon>Teleostei</taxon>
        <taxon>Anguilliformes</taxon>
        <taxon>Anguillidae</taxon>
        <taxon>Anguilla</taxon>
    </lineage>
</organism>